<reference evidence="1 2" key="1">
    <citation type="submission" date="2017-10" db="EMBL/GenBank/DDBJ databases">
        <title>Draft genome of Longimonas halophila.</title>
        <authorList>
            <person name="Goh K.M."/>
            <person name="Shamsir M.S."/>
            <person name="Lim S.W."/>
        </authorList>
    </citation>
    <scope>NUCLEOTIDE SEQUENCE [LARGE SCALE GENOMIC DNA]</scope>
    <source>
        <strain evidence="1 2">KCTC 42399</strain>
    </source>
</reference>
<evidence type="ECO:0008006" key="3">
    <source>
        <dbReference type="Google" id="ProtNLM"/>
    </source>
</evidence>
<dbReference type="AlphaFoldDB" id="A0A2H3NVX5"/>
<evidence type="ECO:0000313" key="1">
    <source>
        <dbReference type="EMBL" id="PEN06057.1"/>
    </source>
</evidence>
<comment type="caution">
    <text evidence="1">The sequence shown here is derived from an EMBL/GenBank/DDBJ whole genome shotgun (WGS) entry which is preliminary data.</text>
</comment>
<evidence type="ECO:0000313" key="2">
    <source>
        <dbReference type="Proteomes" id="UP000221024"/>
    </source>
</evidence>
<keyword evidence="2" id="KW-1185">Reference proteome</keyword>
<dbReference type="EMBL" id="PDEP01000010">
    <property type="protein sequence ID" value="PEN06057.1"/>
    <property type="molecule type" value="Genomic_DNA"/>
</dbReference>
<dbReference type="Pfam" id="PF17170">
    <property type="entry name" value="DUF5128"/>
    <property type="match status" value="1"/>
</dbReference>
<accession>A0A2H3NVX5</accession>
<organism evidence="1 2">
    <name type="scientific">Longimonas halophila</name>
    <dbReference type="NCBI Taxonomy" id="1469170"/>
    <lineage>
        <taxon>Bacteria</taxon>
        <taxon>Pseudomonadati</taxon>
        <taxon>Rhodothermota</taxon>
        <taxon>Rhodothermia</taxon>
        <taxon>Rhodothermales</taxon>
        <taxon>Salisaetaceae</taxon>
        <taxon>Longimonas</taxon>
    </lineage>
</organism>
<name>A0A2H3NVX5_9BACT</name>
<sequence>MNQDTQLLGNIESAAMHPTHGIAVATADPGIVLLNSEGQFRQDIGRVGQGPFEYQGPLVLRFNNERLAVWDRGNRKLITFDQDGQALQEWTGISRNFSNFALQGDTLFGYHGGGLRENYIAAYARQDRGNASIQLGQASGAHFPLSLLDGSSPIAYDATQQQLLYASPAEPIMHVYNTDTGATSTVDINDNAFNTDAVQDYQRLEDINSDILGASEQAFKSSRFSSIHAVGGGVTLAVLQHGVLEYERSFSEAVEDQTGGGTLDVGDVVTNTRRLHVHLLDANGEQDACQSLSLSEEAFETDDPILGPTDRGFLTLRTQTNEAGDIDYVLTEYYVPDTY</sequence>
<dbReference type="Proteomes" id="UP000221024">
    <property type="component" value="Unassembled WGS sequence"/>
</dbReference>
<proteinExistence type="predicted"/>
<gene>
    <name evidence="1" type="ORF">CRI93_11295</name>
</gene>
<protein>
    <recommendedName>
        <fullName evidence="3">6-bladed beta-propeller</fullName>
    </recommendedName>
</protein>
<dbReference type="SUPFAM" id="SSF75011">
    <property type="entry name" value="3-carboxy-cis,cis-mucoante lactonizing enzyme"/>
    <property type="match status" value="1"/>
</dbReference>